<name>A0A6C0BUG8_9ZZZZ</name>
<organism evidence="1">
    <name type="scientific">viral metagenome</name>
    <dbReference type="NCBI Taxonomy" id="1070528"/>
    <lineage>
        <taxon>unclassified sequences</taxon>
        <taxon>metagenomes</taxon>
        <taxon>organismal metagenomes</taxon>
    </lineage>
</organism>
<protein>
    <submittedName>
        <fullName evidence="1">Uncharacterized protein</fullName>
    </submittedName>
</protein>
<dbReference type="EMBL" id="MN739245">
    <property type="protein sequence ID" value="QHS95219.1"/>
    <property type="molecule type" value="Genomic_DNA"/>
</dbReference>
<sequence>MFHKENLKLNINKLPIIIQKKIYILVWRNFWRNYVPLTAKVPSWYHRKIKIEKIIFQSKLNNIHFLHLPFNTLPENKKWIMGCQCNFCLYYSNENENEKIGHYVKQFCDPSYFQSIMPKSTQSDCNKQYYSDGNIIKFGYDPFCGSYYENDISFALRTNLLQLSFN</sequence>
<evidence type="ECO:0000313" key="1">
    <source>
        <dbReference type="EMBL" id="QHS95219.1"/>
    </source>
</evidence>
<accession>A0A6C0BUG8</accession>
<reference evidence="1" key="1">
    <citation type="journal article" date="2020" name="Nature">
        <title>Giant virus diversity and host interactions through global metagenomics.</title>
        <authorList>
            <person name="Schulz F."/>
            <person name="Roux S."/>
            <person name="Paez-Espino D."/>
            <person name="Jungbluth S."/>
            <person name="Walsh D.A."/>
            <person name="Denef V.J."/>
            <person name="McMahon K.D."/>
            <person name="Konstantinidis K.T."/>
            <person name="Eloe-Fadrosh E.A."/>
            <person name="Kyrpides N.C."/>
            <person name="Woyke T."/>
        </authorList>
    </citation>
    <scope>NUCLEOTIDE SEQUENCE</scope>
    <source>
        <strain evidence="1">GVMAG-M-3300018428-35</strain>
    </source>
</reference>
<dbReference type="AlphaFoldDB" id="A0A6C0BUG8"/>
<proteinExistence type="predicted"/>